<dbReference type="AlphaFoldDB" id="C4KI14"/>
<dbReference type="KEGG" id="sid:M164_1625"/>
<evidence type="ECO:0000313" key="1">
    <source>
        <dbReference type="EMBL" id="ACR42228.1"/>
    </source>
</evidence>
<dbReference type="EMBL" id="CP001402">
    <property type="protein sequence ID" value="ACR42228.1"/>
    <property type="molecule type" value="Genomic_DNA"/>
</dbReference>
<protein>
    <submittedName>
        <fullName evidence="1">Uncharacterized protein</fullName>
    </submittedName>
</protein>
<reference evidence="1 2" key="1">
    <citation type="journal article" date="2009" name="Proc. Natl. Acad. Sci. U.S.A.">
        <title>Biogeography of the Sulfolobus islandicus pan-genome.</title>
        <authorList>
            <person name="Reno M.L."/>
            <person name="Held N.L."/>
            <person name="Fields C.J."/>
            <person name="Burke P.V."/>
            <person name="Whitaker R.J."/>
        </authorList>
    </citation>
    <scope>NUCLEOTIDE SEQUENCE [LARGE SCALE GENOMIC DNA]</scope>
    <source>
        <strain evidence="2">M.16.4 / Kamchatka #3</strain>
    </source>
</reference>
<organism evidence="1 2">
    <name type="scientific">Saccharolobus islandicus (strain M.16.4 / Kamchatka #3)</name>
    <name type="common">Sulfolobus islandicus</name>
    <dbReference type="NCBI Taxonomy" id="426118"/>
    <lineage>
        <taxon>Archaea</taxon>
        <taxon>Thermoproteota</taxon>
        <taxon>Thermoprotei</taxon>
        <taxon>Sulfolobales</taxon>
        <taxon>Sulfolobaceae</taxon>
        <taxon>Saccharolobus</taxon>
    </lineage>
</organism>
<dbReference type="HOGENOM" id="CLU_3131027_0_0_2"/>
<evidence type="ECO:0000313" key="2">
    <source>
        <dbReference type="Proteomes" id="UP000001479"/>
    </source>
</evidence>
<dbReference type="RefSeq" id="WP_012736004.1">
    <property type="nucleotide sequence ID" value="NC_012726.1"/>
</dbReference>
<sequence>MARVEEGEIILETEEEVNNLIEAIKKEKVDHELIKKALRFRGKRLQILAIKNLID</sequence>
<dbReference type="GeneID" id="84063384"/>
<accession>C4KI14</accession>
<gene>
    <name evidence="1" type="ordered locus">M164_1625</name>
</gene>
<name>C4KI14_SACI6</name>
<proteinExistence type="predicted"/>
<dbReference type="Proteomes" id="UP000001479">
    <property type="component" value="Chromosome"/>
</dbReference>